<protein>
    <recommendedName>
        <fullName evidence="5">RBR-type E3 ubiquitin transferase</fullName>
        <ecNumber evidence="5">2.3.2.31</ecNumber>
    </recommendedName>
</protein>
<dbReference type="Proteomes" id="UP000504610">
    <property type="component" value="Chromosome 5"/>
</dbReference>
<dbReference type="PROSITE" id="PS51873">
    <property type="entry name" value="TRIAD"/>
    <property type="match status" value="1"/>
</dbReference>
<comment type="similarity">
    <text evidence="4">Belongs to the RBR family. Ariadne subfamily.</text>
</comment>
<dbReference type="InterPro" id="IPR013083">
    <property type="entry name" value="Znf_RING/FYVE/PHD"/>
</dbReference>
<dbReference type="InterPro" id="IPR002867">
    <property type="entry name" value="IBR_dom"/>
</dbReference>
<reference evidence="13" key="1">
    <citation type="journal article" date="2019" name="Database">
        <title>The radish genome database (RadishGD): an integrated information resource for radish genomics.</title>
        <authorList>
            <person name="Yu H.J."/>
            <person name="Baek S."/>
            <person name="Lee Y.J."/>
            <person name="Cho A."/>
            <person name="Mun J.H."/>
        </authorList>
    </citation>
    <scope>NUCLEOTIDE SEQUENCE [LARGE SCALE GENOMIC DNA]</scope>
    <source>
        <strain evidence="13">cv. WK10039</strain>
    </source>
</reference>
<organism evidence="13 14">
    <name type="scientific">Raphanus sativus</name>
    <name type="common">Radish</name>
    <name type="synonym">Raphanus raphanistrum var. sativus</name>
    <dbReference type="NCBI Taxonomy" id="3726"/>
    <lineage>
        <taxon>Eukaryota</taxon>
        <taxon>Viridiplantae</taxon>
        <taxon>Streptophyta</taxon>
        <taxon>Embryophyta</taxon>
        <taxon>Tracheophyta</taxon>
        <taxon>Spermatophyta</taxon>
        <taxon>Magnoliopsida</taxon>
        <taxon>eudicotyledons</taxon>
        <taxon>Gunneridae</taxon>
        <taxon>Pentapetalae</taxon>
        <taxon>rosids</taxon>
        <taxon>malvids</taxon>
        <taxon>Brassicales</taxon>
        <taxon>Brassicaceae</taxon>
        <taxon>Brassiceae</taxon>
        <taxon>Raphanus</taxon>
    </lineage>
</organism>
<keyword evidence="10" id="KW-0833">Ubl conjugation pathway</keyword>
<dbReference type="RefSeq" id="XP_018486960.2">
    <property type="nucleotide sequence ID" value="XM_018631458.2"/>
</dbReference>
<sequence length="430" mass="49510">MEGDQQGPYSVLTRNEVKDKMKKQIDDISGVFYVSKNDATVLFMYLRWDTLRVSERLGEDKDKLLSESGLSSVATDLSDSSWVIINKTSDSHDDDGGLISTPCCSHKFCKTCWREYLDSLEKKNQTVISCPDQDCRAAVGPDTIEKLTAEDKDLYESYILRSYIEENKGLMIKQCPAPDCDYVIEFHQADDVEEYGLNVVCLCGHTFCWRCSFESHRPVTCNNVSDWLSTEVEVSVVDRWEERKIAMEGAQDDLQDFEDYIVKKPDSLKEQDVRIVREGLTLLIQCRQVLKWTCVYEYFHTEHEASKKEYLQFLQDIAIATLQSYLKTLLEETETAFYADAYVLCKFRHNLTTATSNVGNFFYHFIKTLQDGIVDVKVKSYDNVAGPYWLCDRCTYGNSWLDMKCKMCCEASTSTKRKMCCEASTSTKRK</sequence>
<dbReference type="UniPathway" id="UPA00143"/>
<feature type="domain" description="RING-type" evidence="12">
    <location>
        <begin position="82"/>
        <end position="314"/>
    </location>
</feature>
<dbReference type="GO" id="GO:0061630">
    <property type="term" value="F:ubiquitin protein ligase activity"/>
    <property type="evidence" value="ECO:0007669"/>
    <property type="project" value="UniProtKB-EC"/>
</dbReference>
<dbReference type="GeneID" id="108857470"/>
<evidence type="ECO:0000256" key="5">
    <source>
        <dbReference type="ARBA" id="ARBA00012251"/>
    </source>
</evidence>
<dbReference type="SMART" id="SM00647">
    <property type="entry name" value="IBR"/>
    <property type="match status" value="1"/>
</dbReference>
<evidence type="ECO:0000256" key="6">
    <source>
        <dbReference type="ARBA" id="ARBA00022679"/>
    </source>
</evidence>
<reference evidence="14" key="2">
    <citation type="submission" date="2025-08" db="UniProtKB">
        <authorList>
            <consortium name="RefSeq"/>
        </authorList>
    </citation>
    <scope>IDENTIFICATION</scope>
    <source>
        <tissue evidence="14">Leaf</tissue>
    </source>
</reference>
<evidence type="ECO:0000259" key="12">
    <source>
        <dbReference type="PROSITE" id="PS51873"/>
    </source>
</evidence>
<dbReference type="SUPFAM" id="SSF57850">
    <property type="entry name" value="RING/U-box"/>
    <property type="match status" value="2"/>
</dbReference>
<dbReference type="PROSITE" id="PS01358">
    <property type="entry name" value="ZF_RANBP2_1"/>
    <property type="match status" value="1"/>
</dbReference>
<dbReference type="AlphaFoldDB" id="A0A6J0NR65"/>
<dbReference type="GO" id="GO:0008270">
    <property type="term" value="F:zinc ion binding"/>
    <property type="evidence" value="ECO:0007669"/>
    <property type="project" value="UniProtKB-KW"/>
</dbReference>
<keyword evidence="13" id="KW-1185">Reference proteome</keyword>
<dbReference type="PANTHER" id="PTHR11685">
    <property type="entry name" value="RBR FAMILY RING FINGER AND IBR DOMAIN-CONTAINING"/>
    <property type="match status" value="1"/>
</dbReference>
<keyword evidence="6" id="KW-0808">Transferase</keyword>
<comment type="catalytic activity">
    <reaction evidence="1">
        <text>[E2 ubiquitin-conjugating enzyme]-S-ubiquitinyl-L-cysteine + [acceptor protein]-L-lysine = [E2 ubiquitin-conjugating enzyme]-L-cysteine + [acceptor protein]-N(6)-ubiquitinyl-L-lysine.</text>
        <dbReference type="EC" id="2.3.2.31"/>
    </reaction>
</comment>
<evidence type="ECO:0000256" key="11">
    <source>
        <dbReference type="ARBA" id="ARBA00022833"/>
    </source>
</evidence>
<evidence type="ECO:0000256" key="7">
    <source>
        <dbReference type="ARBA" id="ARBA00022723"/>
    </source>
</evidence>
<evidence type="ECO:0000256" key="1">
    <source>
        <dbReference type="ARBA" id="ARBA00001798"/>
    </source>
</evidence>
<evidence type="ECO:0000256" key="9">
    <source>
        <dbReference type="ARBA" id="ARBA00022771"/>
    </source>
</evidence>
<evidence type="ECO:0000256" key="4">
    <source>
        <dbReference type="ARBA" id="ARBA00005884"/>
    </source>
</evidence>
<dbReference type="Pfam" id="PF01485">
    <property type="entry name" value="IBR"/>
    <property type="match status" value="1"/>
</dbReference>
<dbReference type="InterPro" id="IPR044066">
    <property type="entry name" value="TRIAD_supradom"/>
</dbReference>
<keyword evidence="7" id="KW-0479">Metal-binding</keyword>
<dbReference type="GO" id="GO:0016567">
    <property type="term" value="P:protein ubiquitination"/>
    <property type="evidence" value="ECO:0007669"/>
    <property type="project" value="UniProtKB-UniPathway"/>
</dbReference>
<dbReference type="InterPro" id="IPR031127">
    <property type="entry name" value="E3_UB_ligase_RBR"/>
</dbReference>
<dbReference type="OrthoDB" id="10009520at2759"/>
<accession>A0A6J0NR65</accession>
<comment type="pathway">
    <text evidence="3">Protein modification; protein ubiquitination.</text>
</comment>
<dbReference type="InterPro" id="IPR001876">
    <property type="entry name" value="Znf_RanBP2"/>
</dbReference>
<evidence type="ECO:0000256" key="10">
    <source>
        <dbReference type="ARBA" id="ARBA00022786"/>
    </source>
</evidence>
<dbReference type="CDD" id="cd20346">
    <property type="entry name" value="BRcat_RBR_ANKIB1"/>
    <property type="match status" value="1"/>
</dbReference>
<dbReference type="EC" id="2.3.2.31" evidence="5"/>
<dbReference type="Gene3D" id="1.20.120.1750">
    <property type="match status" value="1"/>
</dbReference>
<evidence type="ECO:0000256" key="3">
    <source>
        <dbReference type="ARBA" id="ARBA00004906"/>
    </source>
</evidence>
<dbReference type="KEGG" id="rsz:108857470"/>
<evidence type="ECO:0000256" key="8">
    <source>
        <dbReference type="ARBA" id="ARBA00022737"/>
    </source>
</evidence>
<keyword evidence="9" id="KW-0863">Zinc-finger</keyword>
<keyword evidence="11" id="KW-0862">Zinc</keyword>
<gene>
    <name evidence="14" type="primary">LOC108857470</name>
</gene>
<proteinExistence type="inferred from homology"/>
<keyword evidence="8" id="KW-0677">Repeat</keyword>
<evidence type="ECO:0000256" key="2">
    <source>
        <dbReference type="ARBA" id="ARBA00001947"/>
    </source>
</evidence>
<evidence type="ECO:0000313" key="13">
    <source>
        <dbReference type="Proteomes" id="UP000504610"/>
    </source>
</evidence>
<comment type="cofactor">
    <cofactor evidence="2">
        <name>Zn(2+)</name>
        <dbReference type="ChEBI" id="CHEBI:29105"/>
    </cofactor>
</comment>
<evidence type="ECO:0000313" key="14">
    <source>
        <dbReference type="RefSeq" id="XP_018486960.2"/>
    </source>
</evidence>
<name>A0A6J0NR65_RAPSA</name>
<dbReference type="Gene3D" id="3.30.40.10">
    <property type="entry name" value="Zinc/RING finger domain, C3HC4 (zinc finger)"/>
    <property type="match status" value="1"/>
</dbReference>